<feature type="region of interest" description="Disordered" evidence="1">
    <location>
        <begin position="692"/>
        <end position="817"/>
    </location>
</feature>
<dbReference type="GO" id="GO:0007039">
    <property type="term" value="P:protein catabolic process in the vacuole"/>
    <property type="evidence" value="ECO:0007669"/>
    <property type="project" value="TreeGrafter"/>
</dbReference>
<sequence>MPNNLAAYFAQETAERNKLDRSSSNDKYEASSVNKQLPDYDDMGPSVSMAVHADDDDHFQHSTFNLKRTRSMGLLDPYIDDTQKLLAGSSSVDSDSFYNSNADGLDNDLNISSSSSTNTNTNKNHNENISTSHNDDNDSNNTTTNDGVVSNYNTTVGGADGNDTDDNMQVDNYEDDYDADYDYDCEYKDLEDSNSPPDPGTDEFLIHHDDNDLMYEPSRHVDYLSHKWNENEISQSWRYIVLKKKRKDTDLINAARLENASWRTWAKARNNLTTVNPESLNWSKDSDVTWLYGPIVLGKQNNSTHSTQPASHAEMQNSHAATMGYGSDDETSKRLIQKSQSPGPKPILKKRTVSEIIEENSKWRLDIARQHRKQTEDVHDVLEPEAKHSTHDDYNAIAAKVNAQYYKNMHPQQDESSGIVSPVAADSSSSVLSQPTAPLSGSLLDTSSAKVESPVLSSILTSAVKQKQKKERHIHFNDRVEQCISLNTTSTGVNIDKDEASMSDVEYHSDDTDSNDRYSRQSSDLEDGSTNSGANVAEDYTDDEEDENEDSYDDDEEDDGLFISANIRKNRLDSRTSDGDDVTSSLRSLSLSKFSNPTIKPLPATTLNYGSDDEYYNEEENEWYYGNAVSHNVNTSRGFDYMYDYNSVYTGDTSNFVTVDNSCDIVDVPDGIGLDTTMQDANDEYMDDDATRNMFSYHDGQPVLNDDDDGSDNEFIEMSSRDKFNDDDEDHDHDSEDVELSAQESPSLRRTSSIGKSRTNSFHDFIEPSTSASPVLKQTHSFITGKPLFSDNPATKRPQVHSPSPGKFMFGSDSDSE</sequence>
<feature type="compositionally biased region" description="Low complexity" evidence="1">
    <location>
        <begin position="139"/>
        <end position="151"/>
    </location>
</feature>
<organism evidence="3 4">
    <name type="scientific">Kluyveromyces dobzhanskii CBS 2104</name>
    <dbReference type="NCBI Taxonomy" id="1427455"/>
    <lineage>
        <taxon>Eukaryota</taxon>
        <taxon>Fungi</taxon>
        <taxon>Dikarya</taxon>
        <taxon>Ascomycota</taxon>
        <taxon>Saccharomycotina</taxon>
        <taxon>Saccharomycetes</taxon>
        <taxon>Saccharomycetales</taxon>
        <taxon>Saccharomycetaceae</taxon>
        <taxon>Kluyveromyces</taxon>
    </lineage>
</organism>
<feature type="region of interest" description="Disordered" evidence="1">
    <location>
        <begin position="429"/>
        <end position="448"/>
    </location>
</feature>
<dbReference type="InterPro" id="IPR052292">
    <property type="entry name" value="Glucose_repression_reg"/>
</dbReference>
<name>A0A0A8L8X7_9SACH</name>
<dbReference type="EMBL" id="CCBQ010000045">
    <property type="protein sequence ID" value="CDO95536.1"/>
    <property type="molecule type" value="Genomic_DNA"/>
</dbReference>
<feature type="compositionally biased region" description="Low complexity" evidence="1">
    <location>
        <begin position="110"/>
        <end position="132"/>
    </location>
</feature>
<proteinExistence type="predicted"/>
<dbReference type="GO" id="GO:0042149">
    <property type="term" value="P:cellular response to glucose starvation"/>
    <property type="evidence" value="ECO:0007669"/>
    <property type="project" value="TreeGrafter"/>
</dbReference>
<feature type="compositionally biased region" description="Acidic residues" evidence="1">
    <location>
        <begin position="705"/>
        <end position="715"/>
    </location>
</feature>
<protein>
    <submittedName>
        <fullName evidence="3">WGS project CCBQ000000000 data, contig 00015</fullName>
    </submittedName>
</protein>
<feature type="compositionally biased region" description="Polar residues" evidence="1">
    <location>
        <begin position="434"/>
        <end position="448"/>
    </location>
</feature>
<dbReference type="Pfam" id="PF08550">
    <property type="entry name" value="GATA_AreA"/>
    <property type="match status" value="1"/>
</dbReference>
<dbReference type="InterPro" id="IPR013860">
    <property type="entry name" value="AreA_GATA"/>
</dbReference>
<feature type="compositionally biased region" description="Acidic residues" evidence="1">
    <location>
        <begin position="162"/>
        <end position="174"/>
    </location>
</feature>
<dbReference type="GO" id="GO:0005773">
    <property type="term" value="C:vacuole"/>
    <property type="evidence" value="ECO:0007669"/>
    <property type="project" value="GOC"/>
</dbReference>
<feature type="compositionally biased region" description="Acidic residues" evidence="1">
    <location>
        <begin position="725"/>
        <end position="739"/>
    </location>
</feature>
<reference evidence="3 4" key="1">
    <citation type="submission" date="2014-03" db="EMBL/GenBank/DDBJ databases">
        <title>The genome of Kluyveromyces dobzhanskii.</title>
        <authorList>
            <person name="Nystedt B."/>
            <person name="Astrom S."/>
        </authorList>
    </citation>
    <scope>NUCLEOTIDE SEQUENCE [LARGE SCALE GENOMIC DNA]</scope>
    <source>
        <strain evidence="3 4">CBS 2104</strain>
    </source>
</reference>
<feature type="compositionally biased region" description="Basic and acidic residues" evidence="1">
    <location>
        <begin position="495"/>
        <end position="519"/>
    </location>
</feature>
<evidence type="ECO:0000313" key="3">
    <source>
        <dbReference type="EMBL" id="CDO95536.1"/>
    </source>
</evidence>
<evidence type="ECO:0000256" key="1">
    <source>
        <dbReference type="SAM" id="MobiDB-lite"/>
    </source>
</evidence>
<feature type="region of interest" description="Disordered" evidence="1">
    <location>
        <begin position="15"/>
        <end position="41"/>
    </location>
</feature>
<feature type="region of interest" description="Disordered" evidence="1">
    <location>
        <begin position="494"/>
        <end position="560"/>
    </location>
</feature>
<dbReference type="PANTHER" id="PTHR28051:SF1">
    <property type="entry name" value="PROTEIN MTL1-RELATED"/>
    <property type="match status" value="1"/>
</dbReference>
<feature type="compositionally biased region" description="Acidic residues" evidence="1">
    <location>
        <begin position="539"/>
        <end position="560"/>
    </location>
</feature>
<feature type="compositionally biased region" description="Basic and acidic residues" evidence="1">
    <location>
        <begin position="15"/>
        <end position="29"/>
    </location>
</feature>
<feature type="domain" description="Nitrogen regulatory protein areA GATA-like" evidence="2">
    <location>
        <begin position="236"/>
        <end position="267"/>
    </location>
</feature>
<evidence type="ECO:0000259" key="2">
    <source>
        <dbReference type="Pfam" id="PF08550"/>
    </source>
</evidence>
<dbReference type="PANTHER" id="PTHR28051">
    <property type="entry name" value="PROTEIN MTL1-RELATED"/>
    <property type="match status" value="1"/>
</dbReference>
<gene>
    <name evidence="3" type="ORF">KLDO_g3771</name>
</gene>
<evidence type="ECO:0000313" key="4">
    <source>
        <dbReference type="Proteomes" id="UP000031516"/>
    </source>
</evidence>
<dbReference type="Proteomes" id="UP000031516">
    <property type="component" value="Unassembled WGS sequence"/>
</dbReference>
<feature type="compositionally biased region" description="Polar residues" evidence="1">
    <location>
        <begin position="742"/>
        <end position="782"/>
    </location>
</feature>
<comment type="caution">
    <text evidence="3">The sequence shown here is derived from an EMBL/GenBank/DDBJ whole genome shotgun (WGS) entry which is preliminary data.</text>
</comment>
<dbReference type="OrthoDB" id="5563539at2759"/>
<dbReference type="AlphaFoldDB" id="A0A0A8L8X7"/>
<feature type="region of interest" description="Disordered" evidence="1">
    <location>
        <begin position="109"/>
        <end position="174"/>
    </location>
</feature>
<accession>A0A0A8L8X7</accession>
<feature type="region of interest" description="Disordered" evidence="1">
    <location>
        <begin position="322"/>
        <end position="351"/>
    </location>
</feature>
<keyword evidence="4" id="KW-1185">Reference proteome</keyword>